<keyword evidence="3" id="KW-0378">Hydrolase</keyword>
<dbReference type="GO" id="GO:0046872">
    <property type="term" value="F:metal ion binding"/>
    <property type="evidence" value="ECO:0007669"/>
    <property type="project" value="UniProtKB-KW"/>
</dbReference>
<protein>
    <submittedName>
        <fullName evidence="7">DNA repair protein</fullName>
    </submittedName>
</protein>
<evidence type="ECO:0000313" key="8">
    <source>
        <dbReference type="Proteomes" id="UP000032566"/>
    </source>
</evidence>
<comment type="caution">
    <text evidence="7">The sequence shown here is derived from an EMBL/GenBank/DDBJ whole genome shotgun (WGS) entry which is preliminary data.</text>
</comment>
<keyword evidence="2" id="KW-0479">Metal-binding</keyword>
<dbReference type="InterPro" id="IPR025657">
    <property type="entry name" value="RadC_JAB"/>
</dbReference>
<dbReference type="Gene3D" id="3.40.140.10">
    <property type="entry name" value="Cytidine Deaminase, domain 2"/>
    <property type="match status" value="1"/>
</dbReference>
<dbReference type="InterPro" id="IPR001405">
    <property type="entry name" value="UPF0758"/>
</dbReference>
<dbReference type="OrthoDB" id="9804482at2"/>
<evidence type="ECO:0000259" key="6">
    <source>
        <dbReference type="PROSITE" id="PS50249"/>
    </source>
</evidence>
<name>A0A0D7K7Y8_9BURK</name>
<dbReference type="GO" id="GO:0006508">
    <property type="term" value="P:proteolysis"/>
    <property type="evidence" value="ECO:0007669"/>
    <property type="project" value="UniProtKB-KW"/>
</dbReference>
<keyword evidence="1" id="KW-0645">Protease</keyword>
<keyword evidence="8" id="KW-1185">Reference proteome</keyword>
<evidence type="ECO:0000313" key="7">
    <source>
        <dbReference type="EMBL" id="KJA10087.1"/>
    </source>
</evidence>
<feature type="domain" description="MPN" evidence="6">
    <location>
        <begin position="56"/>
        <end position="178"/>
    </location>
</feature>
<dbReference type="STRING" id="80878.RP29_13080"/>
<organism evidence="7 8">
    <name type="scientific">Acidovorax temperans</name>
    <dbReference type="NCBI Taxonomy" id="80878"/>
    <lineage>
        <taxon>Bacteria</taxon>
        <taxon>Pseudomonadati</taxon>
        <taxon>Pseudomonadota</taxon>
        <taxon>Betaproteobacteria</taxon>
        <taxon>Burkholderiales</taxon>
        <taxon>Comamonadaceae</taxon>
        <taxon>Acidovorax</taxon>
    </lineage>
</organism>
<evidence type="ECO:0000256" key="1">
    <source>
        <dbReference type="ARBA" id="ARBA00022670"/>
    </source>
</evidence>
<dbReference type="GO" id="GO:0008237">
    <property type="term" value="F:metallopeptidase activity"/>
    <property type="evidence" value="ECO:0007669"/>
    <property type="project" value="UniProtKB-KW"/>
</dbReference>
<evidence type="ECO:0000256" key="2">
    <source>
        <dbReference type="ARBA" id="ARBA00022723"/>
    </source>
</evidence>
<sequence length="178" mass="19450">MQHDLFSSLDSLLSVSAGSGGLLIRDVTGQYRPAEADEVLLAAQRLLAAQVRGSDLMDSPAVVKDFLRSRLGHLPHEVFAVMHLDSQNRVLDYVEMFRGTVSQTSVYPREVVRDALLRNSSALVLVHNHPSGEARPSRADEHLTLTIKQATALVDVRVLDHFIVAGEVVCSMAEIGLV</sequence>
<dbReference type="PROSITE" id="PS50249">
    <property type="entry name" value="MPN"/>
    <property type="match status" value="1"/>
</dbReference>
<dbReference type="PATRIC" id="fig|80878.5.peg.2388"/>
<keyword evidence="5" id="KW-0482">Metalloprotease</keyword>
<keyword evidence="4" id="KW-0862">Zinc</keyword>
<evidence type="ECO:0000256" key="4">
    <source>
        <dbReference type="ARBA" id="ARBA00022833"/>
    </source>
</evidence>
<gene>
    <name evidence="7" type="ORF">RP29_13080</name>
</gene>
<evidence type="ECO:0000256" key="5">
    <source>
        <dbReference type="ARBA" id="ARBA00023049"/>
    </source>
</evidence>
<accession>A0A0D7K7Y8</accession>
<proteinExistence type="predicted"/>
<dbReference type="AlphaFoldDB" id="A0A0D7K7Y8"/>
<dbReference type="Proteomes" id="UP000032566">
    <property type="component" value="Unassembled WGS sequence"/>
</dbReference>
<dbReference type="PROSITE" id="PS01302">
    <property type="entry name" value="UPF0758"/>
    <property type="match status" value="1"/>
</dbReference>
<dbReference type="SUPFAM" id="SSF102712">
    <property type="entry name" value="JAB1/MPN domain"/>
    <property type="match status" value="1"/>
</dbReference>
<dbReference type="PANTHER" id="PTHR30471:SF3">
    <property type="entry name" value="UPF0758 PROTEIN YEES-RELATED"/>
    <property type="match status" value="1"/>
</dbReference>
<dbReference type="EMBL" id="JXYQ01000041">
    <property type="protein sequence ID" value="KJA10087.1"/>
    <property type="molecule type" value="Genomic_DNA"/>
</dbReference>
<dbReference type="Pfam" id="PF04002">
    <property type="entry name" value="RadC"/>
    <property type="match status" value="1"/>
</dbReference>
<dbReference type="InterPro" id="IPR037518">
    <property type="entry name" value="MPN"/>
</dbReference>
<dbReference type="CDD" id="cd08071">
    <property type="entry name" value="MPN_DUF2466"/>
    <property type="match status" value="1"/>
</dbReference>
<evidence type="ECO:0000256" key="3">
    <source>
        <dbReference type="ARBA" id="ARBA00022801"/>
    </source>
</evidence>
<reference evidence="7 8" key="1">
    <citation type="submission" date="2014-12" db="EMBL/GenBank/DDBJ databases">
        <title>Isolation of bacteria from lake water.</title>
        <authorList>
            <person name="Sheng K.-Y."/>
            <person name="Chin P.-S."/>
            <person name="Chan K.-G."/>
            <person name="Tan G.S."/>
        </authorList>
    </citation>
    <scope>NUCLEOTIDE SEQUENCE [LARGE SCALE GENOMIC DNA]</scope>
    <source>
        <strain evidence="7 8">KY4</strain>
    </source>
</reference>
<dbReference type="InterPro" id="IPR020891">
    <property type="entry name" value="UPF0758_CS"/>
</dbReference>
<dbReference type="PANTHER" id="PTHR30471">
    <property type="entry name" value="DNA REPAIR PROTEIN RADC"/>
    <property type="match status" value="1"/>
</dbReference>